<dbReference type="InterPro" id="IPR016181">
    <property type="entry name" value="Acyl_CoA_acyltransferase"/>
</dbReference>
<name>A0ABD6D052_9EURY</name>
<dbReference type="PROSITE" id="PS51186">
    <property type="entry name" value="GNAT"/>
    <property type="match status" value="1"/>
</dbReference>
<dbReference type="PANTHER" id="PTHR43072:SF52">
    <property type="entry name" value="GCN5-RELATED N-ACETYLTRANSFERASE"/>
    <property type="match status" value="1"/>
</dbReference>
<dbReference type="Pfam" id="PF00583">
    <property type="entry name" value="Acetyltransf_1"/>
    <property type="match status" value="1"/>
</dbReference>
<organism evidence="2 3">
    <name type="scientific">Haloplanus ruber</name>
    <dbReference type="NCBI Taxonomy" id="869892"/>
    <lineage>
        <taxon>Archaea</taxon>
        <taxon>Methanobacteriati</taxon>
        <taxon>Methanobacteriota</taxon>
        <taxon>Stenosarchaea group</taxon>
        <taxon>Halobacteria</taxon>
        <taxon>Halobacteriales</taxon>
        <taxon>Haloferacaceae</taxon>
        <taxon>Haloplanus</taxon>
    </lineage>
</organism>
<gene>
    <name evidence="2" type="ORF">ACFSBJ_09445</name>
</gene>
<dbReference type="GO" id="GO:0016746">
    <property type="term" value="F:acyltransferase activity"/>
    <property type="evidence" value="ECO:0007669"/>
    <property type="project" value="UniProtKB-KW"/>
</dbReference>
<keyword evidence="3" id="KW-1185">Reference proteome</keyword>
<proteinExistence type="predicted"/>
<keyword evidence="2" id="KW-0808">Transferase</keyword>
<dbReference type="SUPFAM" id="SSF46785">
    <property type="entry name" value="Winged helix' DNA-binding domain"/>
    <property type="match status" value="1"/>
</dbReference>
<dbReference type="PANTHER" id="PTHR43072">
    <property type="entry name" value="N-ACETYLTRANSFERASE"/>
    <property type="match status" value="1"/>
</dbReference>
<dbReference type="SUPFAM" id="SSF55729">
    <property type="entry name" value="Acyl-CoA N-acyltransferases (Nat)"/>
    <property type="match status" value="1"/>
</dbReference>
<keyword evidence="2" id="KW-0012">Acyltransferase</keyword>
<dbReference type="AlphaFoldDB" id="A0ABD6D052"/>
<feature type="domain" description="N-acetyltransferase" evidence="1">
    <location>
        <begin position="82"/>
        <end position="244"/>
    </location>
</feature>
<dbReference type="InterPro" id="IPR000182">
    <property type="entry name" value="GNAT_dom"/>
</dbReference>
<dbReference type="Proteomes" id="UP001597075">
    <property type="component" value="Unassembled WGS sequence"/>
</dbReference>
<dbReference type="EC" id="2.3.-.-" evidence="2"/>
<dbReference type="CDD" id="cd04301">
    <property type="entry name" value="NAT_SF"/>
    <property type="match status" value="1"/>
</dbReference>
<comment type="caution">
    <text evidence="2">The sequence shown here is derived from an EMBL/GenBank/DDBJ whole genome shotgun (WGS) entry which is preliminary data.</text>
</comment>
<accession>A0ABD6D052</accession>
<sequence>MELTEQLNFDHEDRRDIYDHVEAHGAVRADRARRALNLDPGAFGHHVTILRRDGYIRREGDTLRVAYQEEGVEEYDATDLTYTIRAAQQRDLSGLIGVIRSVAEEGTYIEAETVADLLDHEEVILRHNEVRSRMVFVACVDEDVVGWVHLDLPETEKLAHTAVLTVGLLPTYRDHGIGSALLDRGIRWACDHDFEKLYNSVPATNEGAIEFLEAHGWEVEAVREDHYRISDEYVDEVMMATFLDCA</sequence>
<dbReference type="Gene3D" id="3.40.630.30">
    <property type="match status" value="1"/>
</dbReference>
<dbReference type="InterPro" id="IPR036390">
    <property type="entry name" value="WH_DNA-bd_sf"/>
</dbReference>
<evidence type="ECO:0000313" key="3">
    <source>
        <dbReference type="Proteomes" id="UP001597075"/>
    </source>
</evidence>
<dbReference type="InterPro" id="IPR036388">
    <property type="entry name" value="WH-like_DNA-bd_sf"/>
</dbReference>
<reference evidence="2 3" key="1">
    <citation type="journal article" date="2019" name="Int. J. Syst. Evol. Microbiol.">
        <title>The Global Catalogue of Microorganisms (GCM) 10K type strain sequencing project: providing services to taxonomists for standard genome sequencing and annotation.</title>
        <authorList>
            <consortium name="The Broad Institute Genomics Platform"/>
            <consortium name="The Broad Institute Genome Sequencing Center for Infectious Disease"/>
            <person name="Wu L."/>
            <person name="Ma J."/>
        </authorList>
    </citation>
    <scope>NUCLEOTIDE SEQUENCE [LARGE SCALE GENOMIC DNA]</scope>
    <source>
        <strain evidence="2 3">CGMCC 1.10594</strain>
    </source>
</reference>
<evidence type="ECO:0000259" key="1">
    <source>
        <dbReference type="PROSITE" id="PS51186"/>
    </source>
</evidence>
<dbReference type="EMBL" id="JBHUDL010000010">
    <property type="protein sequence ID" value="MFD1633955.1"/>
    <property type="molecule type" value="Genomic_DNA"/>
</dbReference>
<dbReference type="Gene3D" id="1.10.10.10">
    <property type="entry name" value="Winged helix-like DNA-binding domain superfamily/Winged helix DNA-binding domain"/>
    <property type="match status" value="1"/>
</dbReference>
<dbReference type="RefSeq" id="WP_256404220.1">
    <property type="nucleotide sequence ID" value="NZ_CP187151.1"/>
</dbReference>
<protein>
    <submittedName>
        <fullName evidence="2">GNAT family N-acetyltransferase</fullName>
        <ecNumber evidence="2">2.3.-.-</ecNumber>
    </submittedName>
</protein>
<evidence type="ECO:0000313" key="2">
    <source>
        <dbReference type="EMBL" id="MFD1633955.1"/>
    </source>
</evidence>